<evidence type="ECO:0000259" key="1">
    <source>
        <dbReference type="Pfam" id="PF18723"/>
    </source>
</evidence>
<name>A0A0F9AAT3_9ZZZZ</name>
<dbReference type="InterPro" id="IPR040684">
    <property type="entry name" value="HMUDK_hel"/>
</dbReference>
<dbReference type="AlphaFoldDB" id="A0A0F9AAT3"/>
<gene>
    <name evidence="2" type="ORF">LCGC14_2872030</name>
</gene>
<accession>A0A0F9AAT3</accession>
<organism evidence="2">
    <name type="scientific">marine sediment metagenome</name>
    <dbReference type="NCBI Taxonomy" id="412755"/>
    <lineage>
        <taxon>unclassified sequences</taxon>
        <taxon>metagenomes</taxon>
        <taxon>ecological metagenomes</taxon>
    </lineage>
</organism>
<dbReference type="Pfam" id="PF18723">
    <property type="entry name" value="HMUDK_hel"/>
    <property type="match status" value="1"/>
</dbReference>
<protein>
    <recommendedName>
        <fullName evidence="1">5-hmdU DNA kinase helical domain-containing protein</fullName>
    </recommendedName>
</protein>
<proteinExistence type="predicted"/>
<reference evidence="2" key="1">
    <citation type="journal article" date="2015" name="Nature">
        <title>Complex archaea that bridge the gap between prokaryotes and eukaryotes.</title>
        <authorList>
            <person name="Spang A."/>
            <person name="Saw J.H."/>
            <person name="Jorgensen S.L."/>
            <person name="Zaremba-Niedzwiedzka K."/>
            <person name="Martijn J."/>
            <person name="Lind A.E."/>
            <person name="van Eijk R."/>
            <person name="Schleper C."/>
            <person name="Guy L."/>
            <person name="Ettema T.J."/>
        </authorList>
    </citation>
    <scope>NUCLEOTIDE SEQUENCE</scope>
</reference>
<sequence>MDIDRRTRDFFDFVRERHLIWHRRLVERRPRPWTTDPVLDRFQFTNVYRELDRGTIWLWRHVLLKLRGRRSTEGDRERLWAIMIYRLVNRAATFAAVPLPGWGDWRGVRAGFRRALTRLPGPVFTAAHQLFPPRFPGQPMIARLVEMLDENHPQVVDVAAGHLGSARAFRVGDPVALFEALRELAGLGSFRAGEVIKDLMLAGAVSYGENDWVNPGPGCRAGLALVLPAWAAAPLAALDSLRAAQA</sequence>
<comment type="caution">
    <text evidence="2">The sequence shown here is derived from an EMBL/GenBank/DDBJ whole genome shotgun (WGS) entry which is preliminary data.</text>
</comment>
<dbReference type="EMBL" id="LAZR01055786">
    <property type="protein sequence ID" value="KKK75604.1"/>
    <property type="molecule type" value="Genomic_DNA"/>
</dbReference>
<evidence type="ECO:0000313" key="2">
    <source>
        <dbReference type="EMBL" id="KKK75604.1"/>
    </source>
</evidence>
<feature type="non-terminal residue" evidence="2">
    <location>
        <position position="246"/>
    </location>
</feature>
<feature type="domain" description="5-hmdU DNA kinase helical" evidence="1">
    <location>
        <begin position="7"/>
        <end position="226"/>
    </location>
</feature>